<evidence type="ECO:0000256" key="1">
    <source>
        <dbReference type="SAM" id="SignalP"/>
    </source>
</evidence>
<keyword evidence="1" id="KW-0732">Signal</keyword>
<evidence type="ECO:0000313" key="2">
    <source>
        <dbReference type="EMBL" id="RYR41583.1"/>
    </source>
</evidence>
<proteinExistence type="predicted"/>
<comment type="caution">
    <text evidence="2">The sequence shown here is derived from an EMBL/GenBank/DDBJ whole genome shotgun (WGS) entry which is preliminary data.</text>
</comment>
<feature type="signal peptide" evidence="1">
    <location>
        <begin position="1"/>
        <end position="23"/>
    </location>
</feature>
<dbReference type="Proteomes" id="UP000289738">
    <property type="component" value="Chromosome A08"/>
</dbReference>
<accession>A0A445BSB0</accession>
<reference evidence="2 3" key="1">
    <citation type="submission" date="2019-01" db="EMBL/GenBank/DDBJ databases">
        <title>Sequencing of cultivated peanut Arachis hypogaea provides insights into genome evolution and oil improvement.</title>
        <authorList>
            <person name="Chen X."/>
        </authorList>
    </citation>
    <scope>NUCLEOTIDE SEQUENCE [LARGE SCALE GENOMIC DNA]</scope>
    <source>
        <strain evidence="3">cv. Fuhuasheng</strain>
        <tissue evidence="2">Leaves</tissue>
    </source>
</reference>
<evidence type="ECO:0000313" key="3">
    <source>
        <dbReference type="Proteomes" id="UP000289738"/>
    </source>
</evidence>
<keyword evidence="3" id="KW-1185">Reference proteome</keyword>
<dbReference type="OrthoDB" id="1681778at2759"/>
<dbReference type="PANTHER" id="PTHR34467:SF7">
    <property type="entry name" value="TRANSMEMBRANE PROTEIN"/>
    <property type="match status" value="1"/>
</dbReference>
<feature type="chain" id="PRO_5019588139" description="Transmembrane protein" evidence="1">
    <location>
        <begin position="24"/>
        <end position="78"/>
    </location>
</feature>
<gene>
    <name evidence="2" type="ORF">Ahy_A08g037991</name>
</gene>
<dbReference type="AlphaFoldDB" id="A0A445BSB0"/>
<dbReference type="Gramene" id="arahy.Tifrunner.gnm2.ann2.Ah08g050800.1">
    <property type="protein sequence ID" value="arahy.Tifrunner.gnm2.ann2.Ah08g050800.1-CDS"/>
    <property type="gene ID" value="arahy.Tifrunner.gnm2.ann2.Ah08g050800"/>
</dbReference>
<sequence length="78" mass="8860">MPLINLKPFLLLLLFLSIPFSSGLVEGFRDNMYPTHHVLYKDGGMKMKSRKLFSHEFVLDYDEAGANPKHTKKPGKGP</sequence>
<name>A0A445BSB0_ARAHY</name>
<protein>
    <recommendedName>
        <fullName evidence="4">Transmembrane protein</fullName>
    </recommendedName>
</protein>
<organism evidence="2 3">
    <name type="scientific">Arachis hypogaea</name>
    <name type="common">Peanut</name>
    <dbReference type="NCBI Taxonomy" id="3818"/>
    <lineage>
        <taxon>Eukaryota</taxon>
        <taxon>Viridiplantae</taxon>
        <taxon>Streptophyta</taxon>
        <taxon>Embryophyta</taxon>
        <taxon>Tracheophyta</taxon>
        <taxon>Spermatophyta</taxon>
        <taxon>Magnoliopsida</taxon>
        <taxon>eudicotyledons</taxon>
        <taxon>Gunneridae</taxon>
        <taxon>Pentapetalae</taxon>
        <taxon>rosids</taxon>
        <taxon>fabids</taxon>
        <taxon>Fabales</taxon>
        <taxon>Fabaceae</taxon>
        <taxon>Papilionoideae</taxon>
        <taxon>50 kb inversion clade</taxon>
        <taxon>dalbergioids sensu lato</taxon>
        <taxon>Dalbergieae</taxon>
        <taxon>Pterocarpus clade</taxon>
        <taxon>Arachis</taxon>
    </lineage>
</organism>
<evidence type="ECO:0008006" key="4">
    <source>
        <dbReference type="Google" id="ProtNLM"/>
    </source>
</evidence>
<dbReference type="PANTHER" id="PTHR34467">
    <property type="entry name" value="TRANSMEMBRANE PROTEIN"/>
    <property type="match status" value="1"/>
</dbReference>
<dbReference type="EMBL" id="SDMP01000008">
    <property type="protein sequence ID" value="RYR41583.1"/>
    <property type="molecule type" value="Genomic_DNA"/>
</dbReference>